<proteinExistence type="predicted"/>
<gene>
    <name evidence="2" type="ORF">TRIVIDRAFT_155730</name>
</gene>
<dbReference type="AlphaFoldDB" id="G9N0I4"/>
<keyword evidence="3" id="KW-1185">Reference proteome</keyword>
<reference evidence="2 3" key="1">
    <citation type="journal article" date="2011" name="Genome Biol.">
        <title>Comparative genome sequence analysis underscores mycoparasitism as the ancestral life style of Trichoderma.</title>
        <authorList>
            <person name="Kubicek C.P."/>
            <person name="Herrera-Estrella A."/>
            <person name="Seidl-Seiboth V."/>
            <person name="Martinez D.A."/>
            <person name="Druzhinina I.S."/>
            <person name="Thon M."/>
            <person name="Zeilinger S."/>
            <person name="Casas-Flores S."/>
            <person name="Horwitz B.A."/>
            <person name="Mukherjee P.K."/>
            <person name="Mukherjee M."/>
            <person name="Kredics L."/>
            <person name="Alcaraz L.D."/>
            <person name="Aerts A."/>
            <person name="Antal Z."/>
            <person name="Atanasova L."/>
            <person name="Cervantes-Badillo M.G."/>
            <person name="Challacombe J."/>
            <person name="Chertkov O."/>
            <person name="McCluskey K."/>
            <person name="Coulpier F."/>
            <person name="Deshpande N."/>
            <person name="von Doehren H."/>
            <person name="Ebbole D.J."/>
            <person name="Esquivel-Naranjo E.U."/>
            <person name="Fekete E."/>
            <person name="Flipphi M."/>
            <person name="Glaser F."/>
            <person name="Gomez-Rodriguez E.Y."/>
            <person name="Gruber S."/>
            <person name="Han C."/>
            <person name="Henrissat B."/>
            <person name="Hermosa R."/>
            <person name="Hernandez-Onate M."/>
            <person name="Karaffa L."/>
            <person name="Kosti I."/>
            <person name="Le Crom S."/>
            <person name="Lindquist E."/>
            <person name="Lucas S."/>
            <person name="Luebeck M."/>
            <person name="Luebeck P.S."/>
            <person name="Margeot A."/>
            <person name="Metz B."/>
            <person name="Misra M."/>
            <person name="Nevalainen H."/>
            <person name="Omann M."/>
            <person name="Packer N."/>
            <person name="Perrone G."/>
            <person name="Uresti-Rivera E.E."/>
            <person name="Salamov A."/>
            <person name="Schmoll M."/>
            <person name="Seiboth B."/>
            <person name="Shapiro H."/>
            <person name="Sukno S."/>
            <person name="Tamayo-Ramos J.A."/>
            <person name="Tisch D."/>
            <person name="Wiest A."/>
            <person name="Wilkinson H.H."/>
            <person name="Zhang M."/>
            <person name="Coutinho P.M."/>
            <person name="Kenerley C.M."/>
            <person name="Monte E."/>
            <person name="Baker S.E."/>
            <person name="Grigoriev I.V."/>
        </authorList>
    </citation>
    <scope>NUCLEOTIDE SEQUENCE [LARGE SCALE GENOMIC DNA]</scope>
    <source>
        <strain evidence="3">Gv29-8 / FGSC 10586</strain>
    </source>
</reference>
<protein>
    <recommendedName>
        <fullName evidence="1">PD-(D/E)XK nuclease-like domain-containing protein</fullName>
    </recommendedName>
</protein>
<dbReference type="InterPro" id="IPR046797">
    <property type="entry name" value="PDDEXK_12"/>
</dbReference>
<dbReference type="Proteomes" id="UP000007115">
    <property type="component" value="Unassembled WGS sequence"/>
</dbReference>
<dbReference type="OMA" id="WKIPAQI"/>
<name>G9N0I4_HYPVG</name>
<dbReference type="OrthoDB" id="4161186at2759"/>
<dbReference type="VEuPathDB" id="FungiDB:TRIVIDRAFT_155730"/>
<dbReference type="HOGENOM" id="CLU_027219_3_2_1"/>
<dbReference type="RefSeq" id="XP_013954063.1">
    <property type="nucleotide sequence ID" value="XM_014098588.1"/>
</dbReference>
<evidence type="ECO:0000259" key="1">
    <source>
        <dbReference type="Pfam" id="PF20516"/>
    </source>
</evidence>
<comment type="caution">
    <text evidence="2">The sequence shown here is derived from an EMBL/GenBank/DDBJ whole genome shotgun (WGS) entry which is preliminary data.</text>
</comment>
<feature type="domain" description="PD-(D/E)XK nuclease-like" evidence="1">
    <location>
        <begin position="2"/>
        <end position="153"/>
    </location>
</feature>
<dbReference type="EMBL" id="ABDF02000082">
    <property type="protein sequence ID" value="EHK19866.1"/>
    <property type="molecule type" value="Genomic_DNA"/>
</dbReference>
<evidence type="ECO:0000313" key="2">
    <source>
        <dbReference type="EMBL" id="EHK19866.1"/>
    </source>
</evidence>
<accession>G9N0I4</accession>
<sequence length="165" mass="18892">MNKFSKTSPTLSINHTDFEPMQFRPFILSIETKKSEPGDMAQLQIGVWLASQWKFLRWAVKKKLQKQRPAHNLDAITYEEDEEEGISTALSKLPFIPGIIIQGNSWKLVISTYTDGKTTLWSGSVFGKTESLLDIYAIVAGIRELAAWGRDIYLPWLKKYILKLE</sequence>
<dbReference type="GeneID" id="25788319"/>
<dbReference type="InParanoid" id="G9N0I4"/>
<organism evidence="2 3">
    <name type="scientific">Hypocrea virens (strain Gv29-8 / FGSC 10586)</name>
    <name type="common">Gliocladium virens</name>
    <name type="synonym">Trichoderma virens</name>
    <dbReference type="NCBI Taxonomy" id="413071"/>
    <lineage>
        <taxon>Eukaryota</taxon>
        <taxon>Fungi</taxon>
        <taxon>Dikarya</taxon>
        <taxon>Ascomycota</taxon>
        <taxon>Pezizomycotina</taxon>
        <taxon>Sordariomycetes</taxon>
        <taxon>Hypocreomycetidae</taxon>
        <taxon>Hypocreales</taxon>
        <taxon>Hypocreaceae</taxon>
        <taxon>Trichoderma</taxon>
    </lineage>
</organism>
<evidence type="ECO:0000313" key="3">
    <source>
        <dbReference type="Proteomes" id="UP000007115"/>
    </source>
</evidence>
<dbReference type="eggNOG" id="ENOG502SSXD">
    <property type="taxonomic scope" value="Eukaryota"/>
</dbReference>
<dbReference type="STRING" id="413071.G9N0I4"/>
<dbReference type="Pfam" id="PF20516">
    <property type="entry name" value="PDDEXK_12"/>
    <property type="match status" value="1"/>
</dbReference>